<evidence type="ECO:0000256" key="4">
    <source>
        <dbReference type="ARBA" id="ARBA00022475"/>
    </source>
</evidence>
<feature type="transmembrane region" description="Helical" evidence="9">
    <location>
        <begin position="64"/>
        <end position="82"/>
    </location>
</feature>
<reference evidence="12 13" key="1">
    <citation type="submission" date="2020-02" db="EMBL/GenBank/DDBJ databases">
        <title>Complete genome sequence of Pseudomonas multiresinivorans ORNL1.</title>
        <authorList>
            <person name="Podar M."/>
        </authorList>
    </citation>
    <scope>NUCLEOTIDE SEQUENCE [LARGE SCALE GENOMIC DNA]</scope>
    <source>
        <strain evidence="13">populi</strain>
    </source>
</reference>
<dbReference type="InterPro" id="IPR050739">
    <property type="entry name" value="MFP"/>
</dbReference>
<dbReference type="PANTHER" id="PTHR30386">
    <property type="entry name" value="MEMBRANE FUSION SUBUNIT OF EMRAB-TOLC MULTIDRUG EFFLUX PUMP"/>
    <property type="match status" value="1"/>
</dbReference>
<dbReference type="KEGG" id="pmui:G4G71_27655"/>
<dbReference type="InterPro" id="IPR010129">
    <property type="entry name" value="T1SS_HlyD"/>
</dbReference>
<dbReference type="Proteomes" id="UP000502549">
    <property type="component" value="Chromosome"/>
</dbReference>
<dbReference type="SUPFAM" id="SSF111369">
    <property type="entry name" value="HlyD-like secretion proteins"/>
    <property type="match status" value="1"/>
</dbReference>
<evidence type="ECO:0000313" key="13">
    <source>
        <dbReference type="Proteomes" id="UP000502549"/>
    </source>
</evidence>
<evidence type="ECO:0000259" key="10">
    <source>
        <dbReference type="Pfam" id="PF25917"/>
    </source>
</evidence>
<protein>
    <recommendedName>
        <fullName evidence="9">Membrane fusion protein (MFP) family protein</fullName>
    </recommendedName>
</protein>
<dbReference type="GO" id="GO:0009306">
    <property type="term" value="P:protein secretion"/>
    <property type="evidence" value="ECO:0007669"/>
    <property type="project" value="InterPro"/>
</dbReference>
<dbReference type="PRINTS" id="PR01490">
    <property type="entry name" value="RTXTOXIND"/>
</dbReference>
<comment type="subcellular location">
    <subcellularLocation>
        <location evidence="1 9">Cell inner membrane</location>
        <topology evidence="1 9">Single-pass membrane protein</topology>
    </subcellularLocation>
</comment>
<accession>A0A7Z3BR45</accession>
<dbReference type="InterPro" id="IPR058982">
    <property type="entry name" value="Beta-barrel_AprE"/>
</dbReference>
<dbReference type="Pfam" id="PF26002">
    <property type="entry name" value="Beta-barrel_AprE"/>
    <property type="match status" value="1"/>
</dbReference>
<keyword evidence="8 9" id="KW-0472">Membrane</keyword>
<dbReference type="InterPro" id="IPR058625">
    <property type="entry name" value="MdtA-like_BSH"/>
</dbReference>
<evidence type="ECO:0000256" key="1">
    <source>
        <dbReference type="ARBA" id="ARBA00004377"/>
    </source>
</evidence>
<comment type="similarity">
    <text evidence="2 9">Belongs to the membrane fusion protein (MFP) (TC 8.A.1) family.</text>
</comment>
<keyword evidence="7 9" id="KW-1133">Transmembrane helix</keyword>
<keyword evidence="3 9" id="KW-0813">Transport</keyword>
<keyword evidence="4 9" id="KW-1003">Cell membrane</keyword>
<feature type="domain" description="AprE-like beta-barrel" evidence="11">
    <location>
        <begin position="320"/>
        <end position="415"/>
    </location>
</feature>
<evidence type="ECO:0000256" key="2">
    <source>
        <dbReference type="ARBA" id="ARBA00009477"/>
    </source>
</evidence>
<dbReference type="PANTHER" id="PTHR30386:SF26">
    <property type="entry name" value="TRANSPORT PROTEIN COMB"/>
    <property type="match status" value="1"/>
</dbReference>
<dbReference type="Gene3D" id="2.40.30.170">
    <property type="match status" value="1"/>
</dbReference>
<keyword evidence="13" id="KW-1185">Reference proteome</keyword>
<proteinExistence type="inferred from homology"/>
<organism evidence="12 13">
    <name type="scientific">Pseudomonas multiresinivorans</name>
    <dbReference type="NCBI Taxonomy" id="95301"/>
    <lineage>
        <taxon>Bacteria</taxon>
        <taxon>Pseudomonadati</taxon>
        <taxon>Pseudomonadota</taxon>
        <taxon>Gammaproteobacteria</taxon>
        <taxon>Pseudomonadales</taxon>
        <taxon>Pseudomonadaceae</taxon>
        <taxon>Pseudomonas</taxon>
    </lineage>
</organism>
<dbReference type="EMBL" id="CP048833">
    <property type="protein sequence ID" value="QJP11484.1"/>
    <property type="molecule type" value="Genomic_DNA"/>
</dbReference>
<evidence type="ECO:0000313" key="12">
    <source>
        <dbReference type="EMBL" id="QJP11484.1"/>
    </source>
</evidence>
<evidence type="ECO:0000256" key="8">
    <source>
        <dbReference type="ARBA" id="ARBA00023136"/>
    </source>
</evidence>
<dbReference type="InterPro" id="IPR006144">
    <property type="entry name" value="Secretion_HlyD_CS"/>
</dbReference>
<evidence type="ECO:0000256" key="7">
    <source>
        <dbReference type="ARBA" id="ARBA00022989"/>
    </source>
</evidence>
<dbReference type="RefSeq" id="WP_169941852.1">
    <property type="nucleotide sequence ID" value="NZ_CP048833.1"/>
</dbReference>
<feature type="domain" description="Multidrug resistance protein MdtA-like barrel-sandwich hybrid" evidence="10">
    <location>
        <begin position="109"/>
        <end position="310"/>
    </location>
</feature>
<evidence type="ECO:0000256" key="6">
    <source>
        <dbReference type="ARBA" id="ARBA00022692"/>
    </source>
</evidence>
<dbReference type="GO" id="GO:0005886">
    <property type="term" value="C:plasma membrane"/>
    <property type="evidence" value="ECO:0007669"/>
    <property type="project" value="UniProtKB-SubCell"/>
</dbReference>
<keyword evidence="5 9" id="KW-0997">Cell inner membrane</keyword>
<sequence>MTDSPIKAGVVPAGTPPTTLPAKSETKALAPYAKEVARLRENDIAYVADLQAALISQKTTASTILLMLIGAIFCGTLVWAYFARVEEITRGEGKVIPSSREQVIQSLEGGILEQMNVREGDVVEAGQVLLKIDPTRAGASFRETESKVLALKGQLARLRAEAYGQKLSFPPDVQAVPSIVDSETEAFNARRQMLDEGLSGLQRSLSLAEGELSVSEKLAKKGLISDVEILRMRRSANELRIQMSERRNKYRSDANADLTRTESELAQSVENLAGREDVMKRTTITAPMKGIVKNVRVNTIGGVIRQGDDIMEIVPLEDQLLVEAKILPADVAFLRPGLPATVKISAYDYAIYGGLKGKVELISPDTIKDEEKSRQGRPDTYYRVLIRTDEAELVKGEKHFPIIPGMTATADIRTGEKTILDYLLKPALKAREAFRER</sequence>
<dbReference type="PROSITE" id="PS00543">
    <property type="entry name" value="HLYD_FAMILY"/>
    <property type="match status" value="1"/>
</dbReference>
<dbReference type="Gene3D" id="2.40.50.100">
    <property type="match status" value="1"/>
</dbReference>
<dbReference type="AlphaFoldDB" id="A0A7Z3BR45"/>
<evidence type="ECO:0000256" key="3">
    <source>
        <dbReference type="ARBA" id="ARBA00022448"/>
    </source>
</evidence>
<dbReference type="Pfam" id="PF25917">
    <property type="entry name" value="BSH_RND"/>
    <property type="match status" value="1"/>
</dbReference>
<name>A0A7Z3BR45_9PSED</name>
<keyword evidence="6 9" id="KW-0812">Transmembrane</keyword>
<evidence type="ECO:0000256" key="9">
    <source>
        <dbReference type="RuleBase" id="RU365093"/>
    </source>
</evidence>
<gene>
    <name evidence="12" type="ORF">G4G71_27655</name>
</gene>
<evidence type="ECO:0000256" key="5">
    <source>
        <dbReference type="ARBA" id="ARBA00022519"/>
    </source>
</evidence>
<dbReference type="NCBIfam" id="TIGR01843">
    <property type="entry name" value="type_I_hlyD"/>
    <property type="match status" value="1"/>
</dbReference>
<evidence type="ECO:0000259" key="11">
    <source>
        <dbReference type="Pfam" id="PF26002"/>
    </source>
</evidence>